<evidence type="ECO:0000256" key="1">
    <source>
        <dbReference type="SAM" id="Phobius"/>
    </source>
</evidence>
<evidence type="ECO:0000313" key="3">
    <source>
        <dbReference type="Proteomes" id="UP000281553"/>
    </source>
</evidence>
<reference evidence="2 3" key="1">
    <citation type="submission" date="2018-11" db="EMBL/GenBank/DDBJ databases">
        <authorList>
            <consortium name="Pathogen Informatics"/>
        </authorList>
    </citation>
    <scope>NUCLEOTIDE SEQUENCE [LARGE SCALE GENOMIC DNA]</scope>
</reference>
<evidence type="ECO:0000313" key="2">
    <source>
        <dbReference type="EMBL" id="VDN10823.1"/>
    </source>
</evidence>
<organism evidence="2 3">
    <name type="scientific">Dibothriocephalus latus</name>
    <name type="common">Fish tapeworm</name>
    <name type="synonym">Diphyllobothrium latum</name>
    <dbReference type="NCBI Taxonomy" id="60516"/>
    <lineage>
        <taxon>Eukaryota</taxon>
        <taxon>Metazoa</taxon>
        <taxon>Spiralia</taxon>
        <taxon>Lophotrochozoa</taxon>
        <taxon>Platyhelminthes</taxon>
        <taxon>Cestoda</taxon>
        <taxon>Eucestoda</taxon>
        <taxon>Diphyllobothriidea</taxon>
        <taxon>Diphyllobothriidae</taxon>
        <taxon>Dibothriocephalus</taxon>
    </lineage>
</organism>
<keyword evidence="1" id="KW-0472">Membrane</keyword>
<sequence length="147" mass="16130">MAYWGYATTPWGILKIVGFILGLTTMIVIAVVLPVQDSSVPYPPGGTVHSEVPELKACGFLLFMSIYVWEAVVLGLMVVLALIAFIIATIIAAKCGQKLQELQQVPQQNPQPPQQEIEQAKQAEQVYKQYMDASIAVTVCPAYMPFD</sequence>
<dbReference type="Proteomes" id="UP000281553">
    <property type="component" value="Unassembled WGS sequence"/>
</dbReference>
<feature type="transmembrane region" description="Helical" evidence="1">
    <location>
        <begin position="71"/>
        <end position="93"/>
    </location>
</feature>
<feature type="transmembrane region" description="Helical" evidence="1">
    <location>
        <begin position="12"/>
        <end position="33"/>
    </location>
</feature>
<dbReference type="AlphaFoldDB" id="A0A3P7LJA9"/>
<keyword evidence="3" id="KW-1185">Reference proteome</keyword>
<keyword evidence="1" id="KW-0812">Transmembrane</keyword>
<gene>
    <name evidence="2" type="ORF">DILT_LOCUS6654</name>
</gene>
<protein>
    <submittedName>
        <fullName evidence="2">Uncharacterized protein</fullName>
    </submittedName>
</protein>
<accession>A0A3P7LJA9</accession>
<keyword evidence="1" id="KW-1133">Transmembrane helix</keyword>
<name>A0A3P7LJA9_DIBLA</name>
<dbReference type="EMBL" id="UYRU01050067">
    <property type="protein sequence ID" value="VDN10823.1"/>
    <property type="molecule type" value="Genomic_DNA"/>
</dbReference>
<proteinExistence type="predicted"/>